<keyword evidence="3 8" id="KW-0812">Transmembrane</keyword>
<dbReference type="Pfam" id="PF00173">
    <property type="entry name" value="Cyt-b5"/>
    <property type="match status" value="1"/>
</dbReference>
<evidence type="ECO:0000256" key="2">
    <source>
        <dbReference type="ARBA" id="ARBA00009295"/>
    </source>
</evidence>
<dbReference type="SUPFAM" id="SSF55856">
    <property type="entry name" value="Cytochrome b5-like heme/steroid binding domain"/>
    <property type="match status" value="1"/>
</dbReference>
<evidence type="ECO:0000256" key="4">
    <source>
        <dbReference type="ARBA" id="ARBA00022989"/>
    </source>
</evidence>
<dbReference type="Gene3D" id="3.10.120.10">
    <property type="entry name" value="Cytochrome b5-like heme/steroid binding domain"/>
    <property type="match status" value="1"/>
</dbReference>
<evidence type="ECO:0000256" key="5">
    <source>
        <dbReference type="ARBA" id="ARBA00023002"/>
    </source>
</evidence>
<dbReference type="InterPro" id="IPR005804">
    <property type="entry name" value="FA_desaturase_dom"/>
</dbReference>
<dbReference type="PROSITE" id="PS50255">
    <property type="entry name" value="CYTOCHROME_B5_2"/>
    <property type="match status" value="1"/>
</dbReference>
<feature type="transmembrane region" description="Helical" evidence="8">
    <location>
        <begin position="259"/>
        <end position="281"/>
    </location>
</feature>
<gene>
    <name evidence="10" type="ORF">CSSPJE1EN1_LOCUS14757</name>
</gene>
<keyword evidence="7 8" id="KW-0472">Membrane</keyword>
<dbReference type="EMBL" id="OZ020097">
    <property type="protein sequence ID" value="CAK9269279.1"/>
    <property type="molecule type" value="Genomic_DNA"/>
</dbReference>
<feature type="transmembrane region" description="Helical" evidence="8">
    <location>
        <begin position="369"/>
        <end position="389"/>
    </location>
</feature>
<feature type="transmembrane region" description="Helical" evidence="8">
    <location>
        <begin position="233"/>
        <end position="253"/>
    </location>
</feature>
<evidence type="ECO:0000256" key="3">
    <source>
        <dbReference type="ARBA" id="ARBA00022692"/>
    </source>
</evidence>
<evidence type="ECO:0000313" key="10">
    <source>
        <dbReference type="EMBL" id="CAK9269279.1"/>
    </source>
</evidence>
<keyword evidence="11" id="KW-1185">Reference proteome</keyword>
<evidence type="ECO:0000256" key="6">
    <source>
        <dbReference type="ARBA" id="ARBA00023098"/>
    </source>
</evidence>
<name>A0ABP0WSB5_9BRYO</name>
<comment type="similarity">
    <text evidence="2">Belongs to the fatty acid desaturase type 1 family.</text>
</comment>
<accession>A0ABP0WSB5</accession>
<dbReference type="Proteomes" id="UP001497444">
    <property type="component" value="Chromosome 2"/>
</dbReference>
<dbReference type="PANTHER" id="PTHR19353">
    <property type="entry name" value="FATTY ACID DESATURASE 2"/>
    <property type="match status" value="1"/>
</dbReference>
<evidence type="ECO:0000259" key="9">
    <source>
        <dbReference type="PROSITE" id="PS50255"/>
    </source>
</evidence>
<dbReference type="SMART" id="SM01117">
    <property type="entry name" value="Cyt-b5"/>
    <property type="match status" value="1"/>
</dbReference>
<keyword evidence="6" id="KW-0443">Lipid metabolism</keyword>
<organism evidence="10 11">
    <name type="scientific">Sphagnum jensenii</name>
    <dbReference type="NCBI Taxonomy" id="128206"/>
    <lineage>
        <taxon>Eukaryota</taxon>
        <taxon>Viridiplantae</taxon>
        <taxon>Streptophyta</taxon>
        <taxon>Embryophyta</taxon>
        <taxon>Bryophyta</taxon>
        <taxon>Sphagnophytina</taxon>
        <taxon>Sphagnopsida</taxon>
        <taxon>Sphagnales</taxon>
        <taxon>Sphagnaceae</taxon>
        <taxon>Sphagnum</taxon>
    </lineage>
</organism>
<dbReference type="PANTHER" id="PTHR19353:SF88">
    <property type="entry name" value="DELTA(5) FATTY ACID DESATURASE FAT-4"/>
    <property type="match status" value="1"/>
</dbReference>
<evidence type="ECO:0000256" key="8">
    <source>
        <dbReference type="SAM" id="Phobius"/>
    </source>
</evidence>
<protein>
    <recommendedName>
        <fullName evidence="9">Cytochrome b5 heme-binding domain-containing protein</fullName>
    </recommendedName>
</protein>
<feature type="transmembrane region" description="Helical" evidence="8">
    <location>
        <begin position="401"/>
        <end position="422"/>
    </location>
</feature>
<dbReference type="InterPro" id="IPR012171">
    <property type="entry name" value="Fatty_acid_desaturase"/>
</dbReference>
<dbReference type="Pfam" id="PF00487">
    <property type="entry name" value="FA_desaturase"/>
    <property type="match status" value="1"/>
</dbReference>
<sequence>MMMACAAAGLPQGGTLVEENIDAATFEQLATMPLISVCLDALDRTWREWSTSTSFVIRRLLNKKHLTTEGTTTSSFQSIPGDALRNNNESQKTTTAAAAAAAAEAMGKSNVVMKTVSDSSSSYQQGVAPTTYFMEDVSLHSKPNDCWLVIKDKVYDVSRFAEQHPGGSVIYTHAGRDATDIFAGFHAPSTWKLLQQFYIGNYKSLEPTPELLKDYRELRGVFMRARLFKSSKLYYTLKCLVNALLLAASIAIICLTQSLPAVLLSAFILGVCWQQCGWLSHDFLHHQVFETRWLNTFIGYSIGNVVLGFSTSWWKNKHNLHHAAPNECDQTYKPIDEDIDTLPLLAWSKDILATVDSQRLRRVLQWQHIFFFPMLMFSRFTWLLFSWLYCCKPQMSLQRKILEKGTMLMHYVWFIGIAFWLLNPSMAIIWIVMSEFITGTLLSLVFILNHNGKEVYNTSKDFVNAQVASTRNIEANMFNDWFTGGLNRQIEHHLFPTMPRHNLNKISSHVRALCEKHGLVYEDLNITLGTYRVVEALAEVAAAATTTVASS</sequence>
<proteinExistence type="inferred from homology"/>
<reference evidence="10 11" key="1">
    <citation type="submission" date="2024-02" db="EMBL/GenBank/DDBJ databases">
        <authorList>
            <consortium name="ELIXIR-Norway"/>
            <consortium name="Elixir Norway"/>
        </authorList>
    </citation>
    <scope>NUCLEOTIDE SEQUENCE [LARGE SCALE GENOMIC DNA]</scope>
</reference>
<dbReference type="InterPro" id="IPR036400">
    <property type="entry name" value="Cyt_B5-like_heme/steroid_sf"/>
</dbReference>
<keyword evidence="4 8" id="KW-1133">Transmembrane helix</keyword>
<comment type="subcellular location">
    <subcellularLocation>
        <location evidence="1">Membrane</location>
        <topology evidence="1">Multi-pass membrane protein</topology>
    </subcellularLocation>
</comment>
<feature type="domain" description="Cytochrome b5 heme-binding" evidence="9">
    <location>
        <begin position="129"/>
        <end position="203"/>
    </location>
</feature>
<dbReference type="InterPro" id="IPR001199">
    <property type="entry name" value="Cyt_B5-like_heme/steroid-bd"/>
</dbReference>
<evidence type="ECO:0000313" key="11">
    <source>
        <dbReference type="Proteomes" id="UP001497444"/>
    </source>
</evidence>
<evidence type="ECO:0000256" key="1">
    <source>
        <dbReference type="ARBA" id="ARBA00004141"/>
    </source>
</evidence>
<keyword evidence="5" id="KW-0560">Oxidoreductase</keyword>
<dbReference type="CDD" id="cd03506">
    <property type="entry name" value="Delta6-FADS-like"/>
    <property type="match status" value="1"/>
</dbReference>
<evidence type="ECO:0000256" key="7">
    <source>
        <dbReference type="ARBA" id="ARBA00023136"/>
    </source>
</evidence>
<feature type="transmembrane region" description="Helical" evidence="8">
    <location>
        <begin position="293"/>
        <end position="314"/>
    </location>
</feature>